<dbReference type="RefSeq" id="WP_308713992.1">
    <property type="nucleotide sequence ID" value="NZ_JAVHUY010000017.1"/>
</dbReference>
<dbReference type="Gene3D" id="2.40.30.170">
    <property type="match status" value="1"/>
</dbReference>
<evidence type="ECO:0000313" key="4">
    <source>
        <dbReference type="Proteomes" id="UP001230908"/>
    </source>
</evidence>
<dbReference type="Gene3D" id="2.40.420.20">
    <property type="match status" value="1"/>
</dbReference>
<organism evidence="3 4">
    <name type="scientific">Phytohabitans maris</name>
    <dbReference type="NCBI Taxonomy" id="3071409"/>
    <lineage>
        <taxon>Bacteria</taxon>
        <taxon>Bacillati</taxon>
        <taxon>Actinomycetota</taxon>
        <taxon>Actinomycetes</taxon>
        <taxon>Micromonosporales</taxon>
        <taxon>Micromonosporaceae</taxon>
    </lineage>
</organism>
<comment type="caution">
    <text evidence="3">The sequence shown here is derived from an EMBL/GenBank/DDBJ whole genome shotgun (WGS) entry which is preliminary data.</text>
</comment>
<dbReference type="Pfam" id="PF25989">
    <property type="entry name" value="YknX_C"/>
    <property type="match status" value="1"/>
</dbReference>
<proteinExistence type="predicted"/>
<feature type="signal peptide" evidence="1">
    <location>
        <begin position="1"/>
        <end position="25"/>
    </location>
</feature>
<dbReference type="EMBL" id="JAVHUY010000017">
    <property type="protein sequence ID" value="MDQ7906715.1"/>
    <property type="molecule type" value="Genomic_DNA"/>
</dbReference>
<protein>
    <submittedName>
        <fullName evidence="3">HlyD family efflux transporter periplasmic adaptor subunit</fullName>
    </submittedName>
</protein>
<dbReference type="PROSITE" id="PS51318">
    <property type="entry name" value="TAT"/>
    <property type="match status" value="1"/>
</dbReference>
<evidence type="ECO:0000259" key="2">
    <source>
        <dbReference type="Pfam" id="PF25989"/>
    </source>
</evidence>
<feature type="chain" id="PRO_5047493609" evidence="1">
    <location>
        <begin position="26"/>
        <end position="457"/>
    </location>
</feature>
<reference evidence="3 4" key="1">
    <citation type="submission" date="2023-08" db="EMBL/GenBank/DDBJ databases">
        <title>Phytohabitans sansha sp. nov., isolated from marine sediment.</title>
        <authorList>
            <person name="Zhao Y."/>
            <person name="Yi K."/>
        </authorList>
    </citation>
    <scope>NUCLEOTIDE SEQUENCE [LARGE SCALE GENOMIC DNA]</scope>
    <source>
        <strain evidence="3 4">ZYX-F-186</strain>
    </source>
</reference>
<sequence>MSGVPPPRRLILLAGAALVALGATAASCGDGESAVALGSASRGEVTEVVDAPASVTAKAAATLTSPADGTLASLRVRPGDSVRRGQVLAVIDSPGARQRLAQAKAALDAAKRAGGGFGGGVDLTTVQRNTDKAAAAAFDAARVAAGKITDQRVRGALLAHVDAAQKQYEAAARAAGQAVRAVQRGVAGLSSAVSALSAAQRLQAQQAYDLAKSTVDALTLRAPIPGVVQLGGAASPAGGASAEALAGLLGGAGAQLPAGTLTPPAAAPGPAAGVDVAVPVGGLVTAGAAILTVVDVSALGVVAEVDETDVLLVRPGLAATVELDAATGATYSGEVRSVDVLPTSSARGGVAYRVRLALGTGEFGDGRDAPPPRPGMSAVVHLQVREAADAVTVPAAAVFSAGGRDAVWVVRGGRAERVEVTVGVQGQDVVQIVTGVAPGDSVVVRGTDQVSAGQEVP</sequence>
<name>A0ABU0ZI90_9ACTN</name>
<evidence type="ECO:0000313" key="3">
    <source>
        <dbReference type="EMBL" id="MDQ7906715.1"/>
    </source>
</evidence>
<evidence type="ECO:0000256" key="1">
    <source>
        <dbReference type="SAM" id="SignalP"/>
    </source>
</evidence>
<feature type="domain" description="YknX-like C-terminal permuted SH3-like" evidence="2">
    <location>
        <begin position="390"/>
        <end position="456"/>
    </location>
</feature>
<dbReference type="InterPro" id="IPR006311">
    <property type="entry name" value="TAT_signal"/>
</dbReference>
<dbReference type="Gene3D" id="2.40.50.100">
    <property type="match status" value="1"/>
</dbReference>
<accession>A0ABU0ZI90</accession>
<dbReference type="SUPFAM" id="SSF111369">
    <property type="entry name" value="HlyD-like secretion proteins"/>
    <property type="match status" value="1"/>
</dbReference>
<dbReference type="Proteomes" id="UP001230908">
    <property type="component" value="Unassembled WGS sequence"/>
</dbReference>
<dbReference type="PANTHER" id="PTHR30469">
    <property type="entry name" value="MULTIDRUG RESISTANCE PROTEIN MDTA"/>
    <property type="match status" value="1"/>
</dbReference>
<dbReference type="InterPro" id="IPR058637">
    <property type="entry name" value="YknX-like_C"/>
</dbReference>
<dbReference type="PRINTS" id="PR01490">
    <property type="entry name" value="RTXTOXIND"/>
</dbReference>
<gene>
    <name evidence="3" type="ORF">RB614_19550</name>
</gene>
<keyword evidence="1" id="KW-0732">Signal</keyword>
<keyword evidence="4" id="KW-1185">Reference proteome</keyword>